<feature type="compositionally biased region" description="Basic and acidic residues" evidence="10">
    <location>
        <begin position="269"/>
        <end position="279"/>
    </location>
</feature>
<dbReference type="PROSITE" id="PS50929">
    <property type="entry name" value="ABC_TM1F"/>
    <property type="match status" value="1"/>
</dbReference>
<dbReference type="Pfam" id="PF00005">
    <property type="entry name" value="ABC_tran"/>
    <property type="match status" value="1"/>
</dbReference>
<feature type="compositionally biased region" description="Low complexity" evidence="10">
    <location>
        <begin position="1004"/>
        <end position="1016"/>
    </location>
</feature>
<name>A0A8H4R0M4_9AGAR</name>
<dbReference type="InterPro" id="IPR027417">
    <property type="entry name" value="P-loop_NTPase"/>
</dbReference>
<sequence>MLLMDFATPFAPTFAARVLSPLIVLLTTLSLFFLNSHSPSSPSPITPVVVATSVPRRALLLPLLTLIALTYLVDGLSFVIFSVIDHSWPRHSGIPINTITGVIAFSGLAALGTWKDIHGVQVWLLKRVKVAVAAALALDLTLAVLLALHLRQGELPPLFSVRTTIHVILPAFRVLLLALLLVGLITPRVTYSSIQSYDDLETTDVEPTDSSFLLPPSAAAQPSEGLAPVSGHNGESSKYGTFRTTRSTLQSSAPATRAATPAPSTVNGREGKSDSKPEVSFEPSWGEIWRRIRRISPYLWPKDSPSLQFLAVLCIIILLIGRAINLVMPLTLAKLVTILEGNSIGSPWPYIFAYAGFRFLQGSGGLSAMRDCLWAPVMQYSDREMSQLSFDHILNLSFAWHTRRKTGEVLRVLDRGAAINHTLELVLFSILPTFIDIAVALVAFSILFQWTVALVIFCVMFTYVVASVILTQWRTRLRRQMNERDIVTRGIHTDCLLNYETVKYFGGEEHEGERYADAIREYQNLEYKVIMSLNLLNLVQNFIITSGLLIGSLMVAREITTGEKPGASRFVLFITYLAQLYGPLNQLGYIYRSVNQSLVDTEKLLSLLNEPTEVNDKEGAKDLVIYSGEIEFDDVHFSYDGRNPALNGVSFKVPKGGSVALVGESGSGKSTILRLLYRFYDLGEGQGRILIDGQDIRDVTQKSLRQAIGVVPQDSVLFNSSIGYNIGYGKFGSTPEEIEAAAKSAQMHERIMSFPDGYDTKVGERGVRLSGGEKQRVAIARTLLKNPPILLLDEATSALDTSTEKDIQKALQNLVKGRSSLSIAHRLSTIASADVILVLKDGRVAEQGSFKELIEHDGLFAAMWADQASTNEDAALSITGSSTKKEVSGYIVEATDQVEEVPQQNTAQVAFPTDAEPSTTTDAQETISANVQAALPSIAQSQTESDGIAKAQDNSADERNTSAEVEQTVEVEALDASKPAEIPPVAAVSSAPIAFPTSDDQSDVQPQEEQPAAPVPIASPGVTFGIVNSPPSRTGTPDPDSEPKRKRISSQNFQRLARRISLTTRKSSSSSIIPSIPGLKRDSPRVSTDDSARPESSAAGASNDSPAGSVKDDKGKSKKKAKKDKNKKGTL</sequence>
<dbReference type="EMBL" id="JAACJL010000015">
    <property type="protein sequence ID" value="KAF4620663.1"/>
    <property type="molecule type" value="Genomic_DNA"/>
</dbReference>
<accession>A0A8H4R0M4</accession>
<dbReference type="SUPFAM" id="SSF90123">
    <property type="entry name" value="ABC transporter transmembrane region"/>
    <property type="match status" value="1"/>
</dbReference>
<reference evidence="14 15" key="1">
    <citation type="submission" date="2019-12" db="EMBL/GenBank/DDBJ databases">
        <authorList>
            <person name="Floudas D."/>
            <person name="Bentzer J."/>
            <person name="Ahren D."/>
            <person name="Johansson T."/>
            <person name="Persson P."/>
            <person name="Tunlid A."/>
        </authorList>
    </citation>
    <scope>NUCLEOTIDE SEQUENCE [LARGE SCALE GENOMIC DNA]</scope>
    <source>
        <strain evidence="14 15">CBS 102.39</strain>
    </source>
</reference>
<feature type="transmembrane region" description="Helical" evidence="11">
    <location>
        <begin position="425"/>
        <end position="446"/>
    </location>
</feature>
<keyword evidence="4" id="KW-0547">Nucleotide-binding</keyword>
<evidence type="ECO:0000256" key="4">
    <source>
        <dbReference type="ARBA" id="ARBA00022741"/>
    </source>
</evidence>
<dbReference type="GO" id="GO:0016020">
    <property type="term" value="C:membrane"/>
    <property type="evidence" value="ECO:0007669"/>
    <property type="project" value="UniProtKB-SubCell"/>
</dbReference>
<dbReference type="Gene3D" id="3.40.50.300">
    <property type="entry name" value="P-loop containing nucleotide triphosphate hydrolases"/>
    <property type="match status" value="1"/>
</dbReference>
<feature type="region of interest" description="Disordered" evidence="10">
    <location>
        <begin position="939"/>
        <end position="966"/>
    </location>
</feature>
<dbReference type="InterPro" id="IPR039421">
    <property type="entry name" value="Type_1_exporter"/>
</dbReference>
<keyword evidence="7 11" id="KW-1133">Transmembrane helix</keyword>
<dbReference type="Gene3D" id="1.20.1560.10">
    <property type="entry name" value="ABC transporter type 1, transmembrane domain"/>
    <property type="match status" value="1"/>
</dbReference>
<evidence type="ECO:0000256" key="7">
    <source>
        <dbReference type="ARBA" id="ARBA00022989"/>
    </source>
</evidence>
<dbReference type="InterPro" id="IPR036640">
    <property type="entry name" value="ABC1_TM_sf"/>
</dbReference>
<dbReference type="PANTHER" id="PTHR24221:SF648">
    <property type="entry name" value="ABC-TYPE TRANSPORTER ATR1"/>
    <property type="match status" value="1"/>
</dbReference>
<dbReference type="PANTHER" id="PTHR24221">
    <property type="entry name" value="ATP-BINDING CASSETTE SUB-FAMILY B"/>
    <property type="match status" value="1"/>
</dbReference>
<evidence type="ECO:0000313" key="14">
    <source>
        <dbReference type="EMBL" id="KAF4620663.1"/>
    </source>
</evidence>
<dbReference type="GO" id="GO:0000041">
    <property type="term" value="P:transition metal ion transport"/>
    <property type="evidence" value="ECO:0007669"/>
    <property type="project" value="UniProtKB-ARBA"/>
</dbReference>
<comment type="subcellular location">
    <subcellularLocation>
        <location evidence="1">Membrane</location>
        <topology evidence="1">Multi-pass membrane protein</topology>
    </subcellularLocation>
</comment>
<evidence type="ECO:0008006" key="16">
    <source>
        <dbReference type="Google" id="ProtNLM"/>
    </source>
</evidence>
<evidence type="ECO:0000256" key="5">
    <source>
        <dbReference type="ARBA" id="ARBA00022792"/>
    </source>
</evidence>
<feature type="transmembrane region" description="Helical" evidence="11">
    <location>
        <begin position="307"/>
        <end position="328"/>
    </location>
</feature>
<comment type="caution">
    <text evidence="14">The sequence shown here is derived from an EMBL/GenBank/DDBJ whole genome shotgun (WGS) entry which is preliminary data.</text>
</comment>
<keyword evidence="5" id="KW-0496">Mitochondrion</keyword>
<keyword evidence="5" id="KW-0999">Mitochondrion inner membrane</keyword>
<feature type="transmembrane region" description="Helical" evidence="11">
    <location>
        <begin position="130"/>
        <end position="150"/>
    </location>
</feature>
<dbReference type="AlphaFoldDB" id="A0A8H4R0M4"/>
<evidence type="ECO:0000256" key="11">
    <source>
        <dbReference type="SAM" id="Phobius"/>
    </source>
</evidence>
<protein>
    <recommendedName>
        <fullName evidence="16">Mitochondrial half-size ABC transporter</fullName>
    </recommendedName>
</protein>
<dbReference type="InterPro" id="IPR003593">
    <property type="entry name" value="AAA+_ATPase"/>
</dbReference>
<dbReference type="SMART" id="SM00382">
    <property type="entry name" value="AAA"/>
    <property type="match status" value="1"/>
</dbReference>
<feature type="transmembrane region" description="Helical" evidence="11">
    <location>
        <begin position="452"/>
        <end position="471"/>
    </location>
</feature>
<dbReference type="GO" id="GO:0005524">
    <property type="term" value="F:ATP binding"/>
    <property type="evidence" value="ECO:0007669"/>
    <property type="project" value="UniProtKB-KW"/>
</dbReference>
<keyword evidence="3 11" id="KW-0812">Transmembrane</keyword>
<feature type="transmembrane region" description="Helical" evidence="11">
    <location>
        <begin position="171"/>
        <end position="191"/>
    </location>
</feature>
<feature type="compositionally biased region" description="Polar residues" evidence="10">
    <location>
        <begin position="233"/>
        <end position="250"/>
    </location>
</feature>
<feature type="compositionally biased region" description="Basic residues" evidence="10">
    <location>
        <begin position="1116"/>
        <end position="1131"/>
    </location>
</feature>
<dbReference type="PROSITE" id="PS50893">
    <property type="entry name" value="ABC_TRANSPORTER_2"/>
    <property type="match status" value="1"/>
</dbReference>
<feature type="compositionally biased region" description="Low complexity" evidence="10">
    <location>
        <begin position="251"/>
        <end position="265"/>
    </location>
</feature>
<feature type="domain" description="ABC transporter" evidence="12">
    <location>
        <begin position="630"/>
        <end position="866"/>
    </location>
</feature>
<evidence type="ECO:0000256" key="10">
    <source>
        <dbReference type="SAM" id="MobiDB-lite"/>
    </source>
</evidence>
<evidence type="ECO:0000259" key="12">
    <source>
        <dbReference type="PROSITE" id="PS50893"/>
    </source>
</evidence>
<feature type="transmembrane region" description="Helical" evidence="11">
    <location>
        <begin position="535"/>
        <end position="556"/>
    </location>
</feature>
<feature type="region of interest" description="Disordered" evidence="10">
    <location>
        <begin position="220"/>
        <end position="280"/>
    </location>
</feature>
<keyword evidence="2" id="KW-0813">Transport</keyword>
<dbReference type="FunFam" id="3.40.50.300:FF:000186">
    <property type="entry name" value="ATP-binding cassette sub-family B member 7, mitochondrial"/>
    <property type="match status" value="1"/>
</dbReference>
<keyword evidence="15" id="KW-1185">Reference proteome</keyword>
<comment type="similarity">
    <text evidence="9">Belongs to the ABC transporter superfamily. ABCB family. Heavy Metal importer (TC 3.A.1.210) subfamily.</text>
</comment>
<evidence type="ECO:0000259" key="13">
    <source>
        <dbReference type="PROSITE" id="PS50929"/>
    </source>
</evidence>
<feature type="transmembrane region" description="Helical" evidence="11">
    <location>
        <begin position="96"/>
        <end position="114"/>
    </location>
</feature>
<dbReference type="Proteomes" id="UP000521872">
    <property type="component" value="Unassembled WGS sequence"/>
</dbReference>
<dbReference type="GO" id="GO:0016887">
    <property type="term" value="F:ATP hydrolysis activity"/>
    <property type="evidence" value="ECO:0007669"/>
    <property type="project" value="InterPro"/>
</dbReference>
<dbReference type="PROSITE" id="PS00211">
    <property type="entry name" value="ABC_TRANSPORTER_1"/>
    <property type="match status" value="1"/>
</dbReference>
<evidence type="ECO:0000256" key="9">
    <source>
        <dbReference type="ARBA" id="ARBA00024363"/>
    </source>
</evidence>
<dbReference type="InterPro" id="IPR017871">
    <property type="entry name" value="ABC_transporter-like_CS"/>
</dbReference>
<gene>
    <name evidence="14" type="ORF">D9613_000572</name>
</gene>
<dbReference type="InterPro" id="IPR011527">
    <property type="entry name" value="ABC1_TM_dom"/>
</dbReference>
<evidence type="ECO:0000256" key="8">
    <source>
        <dbReference type="ARBA" id="ARBA00023136"/>
    </source>
</evidence>
<feature type="compositionally biased region" description="Low complexity" evidence="10">
    <location>
        <begin position="1067"/>
        <end position="1077"/>
    </location>
</feature>
<dbReference type="CDD" id="cd03253">
    <property type="entry name" value="ABCC_ATM1_transporter"/>
    <property type="match status" value="1"/>
</dbReference>
<evidence type="ECO:0000256" key="2">
    <source>
        <dbReference type="ARBA" id="ARBA00022448"/>
    </source>
</evidence>
<dbReference type="CDD" id="cd18583">
    <property type="entry name" value="ABC_6TM_HMT1"/>
    <property type="match status" value="1"/>
</dbReference>
<keyword evidence="8 11" id="KW-0472">Membrane</keyword>
<keyword evidence="6" id="KW-0067">ATP-binding</keyword>
<feature type="domain" description="ABC transmembrane type-1" evidence="13">
    <location>
        <begin position="312"/>
        <end position="596"/>
    </location>
</feature>
<proteinExistence type="inferred from homology"/>
<feature type="compositionally biased region" description="Basic and acidic residues" evidence="10">
    <location>
        <begin position="1079"/>
        <end position="1093"/>
    </location>
</feature>
<dbReference type="InterPro" id="IPR003439">
    <property type="entry name" value="ABC_transporter-like_ATP-bd"/>
</dbReference>
<dbReference type="Pfam" id="PF00664">
    <property type="entry name" value="ABC_membrane"/>
    <property type="match status" value="1"/>
</dbReference>
<organism evidence="14 15">
    <name type="scientific">Agrocybe pediades</name>
    <dbReference type="NCBI Taxonomy" id="84607"/>
    <lineage>
        <taxon>Eukaryota</taxon>
        <taxon>Fungi</taxon>
        <taxon>Dikarya</taxon>
        <taxon>Basidiomycota</taxon>
        <taxon>Agaricomycotina</taxon>
        <taxon>Agaricomycetes</taxon>
        <taxon>Agaricomycetidae</taxon>
        <taxon>Agaricales</taxon>
        <taxon>Agaricineae</taxon>
        <taxon>Strophariaceae</taxon>
        <taxon>Agrocybe</taxon>
    </lineage>
</organism>
<evidence type="ECO:0000313" key="15">
    <source>
        <dbReference type="Proteomes" id="UP000521872"/>
    </source>
</evidence>
<feature type="transmembrane region" description="Helical" evidence="11">
    <location>
        <begin position="61"/>
        <end position="84"/>
    </location>
</feature>
<dbReference type="GO" id="GO:0140359">
    <property type="term" value="F:ABC-type transporter activity"/>
    <property type="evidence" value="ECO:0007669"/>
    <property type="project" value="InterPro"/>
</dbReference>
<evidence type="ECO:0000256" key="1">
    <source>
        <dbReference type="ARBA" id="ARBA00004141"/>
    </source>
</evidence>
<evidence type="ECO:0000256" key="6">
    <source>
        <dbReference type="ARBA" id="ARBA00022840"/>
    </source>
</evidence>
<dbReference type="SUPFAM" id="SSF52540">
    <property type="entry name" value="P-loop containing nucleoside triphosphate hydrolases"/>
    <property type="match status" value="1"/>
</dbReference>
<evidence type="ECO:0000256" key="3">
    <source>
        <dbReference type="ARBA" id="ARBA00022692"/>
    </source>
</evidence>
<feature type="region of interest" description="Disordered" evidence="10">
    <location>
        <begin position="994"/>
        <end position="1131"/>
    </location>
</feature>